<reference evidence="1 2" key="1">
    <citation type="submission" date="2017-10" db="EMBL/GenBank/DDBJ databases">
        <title>Effective Description of Clostridium neonatale sp. nov. linked to necrotizing enterocolitis in neonates and a clarification of species assignable to the genus Clostridium (Prazmowski 1880) emend. Lawson and Rainey 2016.</title>
        <authorList>
            <person name="Bernard K."/>
            <person name="Burdz T."/>
            <person name="Wiebe D."/>
            <person name="Balcewich B."/>
            <person name="Alfa M."/>
            <person name="Bernier A.-M."/>
        </authorList>
    </citation>
    <scope>NUCLEOTIDE SEQUENCE [LARGE SCALE GENOMIC DNA]</scope>
    <source>
        <strain evidence="1 2">LCDC99A005</strain>
    </source>
</reference>
<comment type="caution">
    <text evidence="1">The sequence shown here is derived from an EMBL/GenBank/DDBJ whole genome shotgun (WGS) entry which is preliminary data.</text>
</comment>
<evidence type="ECO:0000313" key="2">
    <source>
        <dbReference type="Proteomes" id="UP000220840"/>
    </source>
</evidence>
<dbReference type="InterPro" id="IPR042111">
    <property type="entry name" value="Adenylosuccinate_synth_dom3"/>
</dbReference>
<gene>
    <name evidence="1" type="ORF">CQ394_01535</name>
</gene>
<dbReference type="AlphaFoldDB" id="A0A2A7MG80"/>
<evidence type="ECO:0000313" key="1">
    <source>
        <dbReference type="EMBL" id="PEG30433.1"/>
    </source>
</evidence>
<dbReference type="Gene3D" id="3.90.170.10">
    <property type="entry name" value="Adenylosuccinate Synthetase, subunit A, domain 3"/>
    <property type="match status" value="1"/>
</dbReference>
<organism evidence="1 2">
    <name type="scientific">Clostridium neonatale</name>
    <dbReference type="NCBI Taxonomy" id="137838"/>
    <lineage>
        <taxon>Bacteria</taxon>
        <taxon>Bacillati</taxon>
        <taxon>Bacillota</taxon>
        <taxon>Clostridia</taxon>
        <taxon>Eubacteriales</taxon>
        <taxon>Clostridiaceae</taxon>
        <taxon>Clostridium</taxon>
    </lineage>
</organism>
<proteinExistence type="predicted"/>
<dbReference type="InterPro" id="IPR027417">
    <property type="entry name" value="P-loop_NTPase"/>
</dbReference>
<keyword evidence="2" id="KW-1185">Reference proteome</keyword>
<dbReference type="SUPFAM" id="SSF52540">
    <property type="entry name" value="P-loop containing nucleoside triphosphate hydrolases"/>
    <property type="match status" value="1"/>
</dbReference>
<protein>
    <recommendedName>
        <fullName evidence="3">Adenylosuccinate synthase</fullName>
    </recommendedName>
</protein>
<accession>A0A2A7MG80</accession>
<dbReference type="Proteomes" id="UP000220840">
    <property type="component" value="Unassembled WGS sequence"/>
</dbReference>
<dbReference type="EMBL" id="PDCJ01000001">
    <property type="protein sequence ID" value="PEG30433.1"/>
    <property type="molecule type" value="Genomic_DNA"/>
</dbReference>
<sequence>MLHQNYKYFPHVTPSNTGIENVIELLYDEFNDEETRQAVDIEAIYITRSYLTRHGAGPMPDELKDKPYEKIEDLTNIPNRYQGTLRFGLLNLDLLKENIEADFNKSLNSKFKIRKSLAITCLDQIDDKALYIKDKRKVSSEVNVFIEEIARIIDADKYYLSYGDNKEDIEVR</sequence>
<dbReference type="OrthoDB" id="3959406at2"/>
<evidence type="ECO:0008006" key="3">
    <source>
        <dbReference type="Google" id="ProtNLM"/>
    </source>
</evidence>
<name>A0A2A7MG80_9CLOT</name>
<dbReference type="STRING" id="137838.GCA_001458595_01752"/>